<evidence type="ECO:0000313" key="2">
    <source>
        <dbReference type="EMBL" id="GEL03111.1"/>
    </source>
</evidence>
<dbReference type="InterPro" id="IPR005625">
    <property type="entry name" value="PepSY-ass_TM"/>
</dbReference>
<feature type="transmembrane region" description="Helical" evidence="1">
    <location>
        <begin position="428"/>
        <end position="445"/>
    </location>
</feature>
<keyword evidence="1" id="KW-1133">Transmembrane helix</keyword>
<name>A0A511BRZ7_9PROT</name>
<dbReference type="EMBL" id="BJVC01000006">
    <property type="protein sequence ID" value="GEL03111.1"/>
    <property type="molecule type" value="Genomic_DNA"/>
</dbReference>
<feature type="transmembrane region" description="Helical" evidence="1">
    <location>
        <begin position="457"/>
        <end position="475"/>
    </location>
</feature>
<accession>A0A511BRZ7</accession>
<feature type="transmembrane region" description="Helical" evidence="1">
    <location>
        <begin position="12"/>
        <end position="36"/>
    </location>
</feature>
<sequence>MRDTLRTRMGWLHEWIGFLGGLVLVVCFTAGSLALFDIELTRWMQPELARYHPAPLSDAALDKVGGIVAQMRQNGRNAFITLPTPRDPILRVLHFNGHAFLGTAYSPTDGFPVLTRPTDGGQLFFDLHHSLYRGPFWGNMVTEIAAIGLLIAVGSGLIIHFRSIIPDLLLFRPFASRTRAWMDAHILAGLLFLPFMVMMAYTGAVIHGPRLFPMFGGGHHGRPGLHRPSGDSRATYAPLSPMLHEAEKIFGPATIGLILFENGTVSMTRADSSSFVLTRDHAVFSAQDGTLVDVVRQKDPSRRLGGILRGLHFIRWAPLPLRWLYFLSGIAGSALMSAGLILFLMKHRDRRGSRFLFRLAETLTMGVTTALPIACLGYLWANRLFWSDLPERAHWEIEAFFLVWAVGLVHAAWRSFGPTPLRGWNEHFVLFASFALTVLPLDFLTRTSNGYLSSFDVYKAVDFTAFAFGLLALFIHRRLATS</sequence>
<feature type="transmembrane region" description="Helical" evidence="1">
    <location>
        <begin position="144"/>
        <end position="165"/>
    </location>
</feature>
<dbReference type="AlphaFoldDB" id="A0A511BRZ7"/>
<reference evidence="2 3" key="1">
    <citation type="submission" date="2019-07" db="EMBL/GenBank/DDBJ databases">
        <title>Whole genome shotgun sequence of Swaminathania salitolerans NBRC 104436.</title>
        <authorList>
            <person name="Hosoyama A."/>
            <person name="Uohara A."/>
            <person name="Ohji S."/>
            <person name="Ichikawa N."/>
        </authorList>
    </citation>
    <scope>NUCLEOTIDE SEQUENCE [LARGE SCALE GENOMIC DNA]</scope>
    <source>
        <strain evidence="2 3">NBRC 104436</strain>
    </source>
</reference>
<protein>
    <submittedName>
        <fullName evidence="2">Membrane protein</fullName>
    </submittedName>
</protein>
<dbReference type="RefSeq" id="WP_186807774.1">
    <property type="nucleotide sequence ID" value="NZ_BJVC01000006.1"/>
</dbReference>
<feature type="transmembrane region" description="Helical" evidence="1">
    <location>
        <begin position="399"/>
        <end position="416"/>
    </location>
</feature>
<feature type="transmembrane region" description="Helical" evidence="1">
    <location>
        <begin position="356"/>
        <end position="379"/>
    </location>
</feature>
<comment type="caution">
    <text evidence="2">The sequence shown here is derived from an EMBL/GenBank/DDBJ whole genome shotgun (WGS) entry which is preliminary data.</text>
</comment>
<keyword evidence="3" id="KW-1185">Reference proteome</keyword>
<feature type="transmembrane region" description="Helical" evidence="1">
    <location>
        <begin position="323"/>
        <end position="344"/>
    </location>
</feature>
<organism evidence="2 3">
    <name type="scientific">Swaminathania salitolerans</name>
    <dbReference type="NCBI Taxonomy" id="182838"/>
    <lineage>
        <taxon>Bacteria</taxon>
        <taxon>Pseudomonadati</taxon>
        <taxon>Pseudomonadota</taxon>
        <taxon>Alphaproteobacteria</taxon>
        <taxon>Acetobacterales</taxon>
        <taxon>Acetobacteraceae</taxon>
        <taxon>Swaminathania</taxon>
    </lineage>
</organism>
<keyword evidence="1" id="KW-0812">Transmembrane</keyword>
<proteinExistence type="predicted"/>
<feature type="transmembrane region" description="Helical" evidence="1">
    <location>
        <begin position="186"/>
        <end position="206"/>
    </location>
</feature>
<dbReference type="PANTHER" id="PTHR34219">
    <property type="entry name" value="IRON-REGULATED INNER MEMBRANE PROTEIN-RELATED"/>
    <property type="match status" value="1"/>
</dbReference>
<dbReference type="PANTHER" id="PTHR34219:SF4">
    <property type="entry name" value="PEPSY DOMAIN-CONTAINING PROTEIN"/>
    <property type="match status" value="1"/>
</dbReference>
<keyword evidence="1" id="KW-0472">Membrane</keyword>
<evidence type="ECO:0000313" key="3">
    <source>
        <dbReference type="Proteomes" id="UP000321405"/>
    </source>
</evidence>
<dbReference type="Proteomes" id="UP000321405">
    <property type="component" value="Unassembled WGS sequence"/>
</dbReference>
<gene>
    <name evidence="2" type="ORF">SSA02_22740</name>
</gene>
<dbReference type="Pfam" id="PF03929">
    <property type="entry name" value="PepSY_TM"/>
    <property type="match status" value="1"/>
</dbReference>
<evidence type="ECO:0000256" key="1">
    <source>
        <dbReference type="SAM" id="Phobius"/>
    </source>
</evidence>